<dbReference type="PANTHER" id="PTHR43798">
    <property type="entry name" value="MONOACYLGLYCEROL LIPASE"/>
    <property type="match status" value="1"/>
</dbReference>
<dbReference type="Gene3D" id="3.40.50.1820">
    <property type="entry name" value="alpha/beta hydrolase"/>
    <property type="match status" value="1"/>
</dbReference>
<dbReference type="PANTHER" id="PTHR43798:SF5">
    <property type="entry name" value="MONOACYLGLYCEROL LIPASE ABHD6"/>
    <property type="match status" value="1"/>
</dbReference>
<dbReference type="GO" id="GO:0016020">
    <property type="term" value="C:membrane"/>
    <property type="evidence" value="ECO:0007669"/>
    <property type="project" value="TreeGrafter"/>
</dbReference>
<protein>
    <submittedName>
        <fullName evidence="2">Alpha beta hydrolase fold family</fullName>
    </submittedName>
</protein>
<name>S3BN37_OPHP1</name>
<dbReference type="EMBL" id="KE148176">
    <property type="protein sequence ID" value="EPE02624.1"/>
    <property type="molecule type" value="Genomic_DNA"/>
</dbReference>
<dbReference type="InterPro" id="IPR029058">
    <property type="entry name" value="AB_hydrolase_fold"/>
</dbReference>
<dbReference type="GO" id="GO:0046464">
    <property type="term" value="P:acylglycerol catabolic process"/>
    <property type="evidence" value="ECO:0007669"/>
    <property type="project" value="TreeGrafter"/>
</dbReference>
<dbReference type="OrthoDB" id="2498029at2759"/>
<organism evidence="2 3">
    <name type="scientific">Ophiostoma piceae (strain UAMH 11346)</name>
    <name type="common">Sap stain fungus</name>
    <dbReference type="NCBI Taxonomy" id="1262450"/>
    <lineage>
        <taxon>Eukaryota</taxon>
        <taxon>Fungi</taxon>
        <taxon>Dikarya</taxon>
        <taxon>Ascomycota</taxon>
        <taxon>Pezizomycotina</taxon>
        <taxon>Sordariomycetes</taxon>
        <taxon>Sordariomycetidae</taxon>
        <taxon>Ophiostomatales</taxon>
        <taxon>Ophiostomataceae</taxon>
        <taxon>Ophiostoma</taxon>
    </lineage>
</organism>
<dbReference type="Proteomes" id="UP000016923">
    <property type="component" value="Unassembled WGS sequence"/>
</dbReference>
<gene>
    <name evidence="2" type="ORF">F503_06600</name>
</gene>
<dbReference type="PRINTS" id="PR00111">
    <property type="entry name" value="ABHYDROLASE"/>
</dbReference>
<evidence type="ECO:0000313" key="2">
    <source>
        <dbReference type="EMBL" id="EPE02624.1"/>
    </source>
</evidence>
<dbReference type="GO" id="GO:0047372">
    <property type="term" value="F:monoacylglycerol lipase activity"/>
    <property type="evidence" value="ECO:0007669"/>
    <property type="project" value="TreeGrafter"/>
</dbReference>
<dbReference type="STRING" id="1262450.S3BN37"/>
<dbReference type="Pfam" id="PF12697">
    <property type="entry name" value="Abhydrolase_6"/>
    <property type="match status" value="1"/>
</dbReference>
<evidence type="ECO:0000259" key="1">
    <source>
        <dbReference type="Pfam" id="PF12697"/>
    </source>
</evidence>
<sequence length="266" mass="27376">MPFTTLPSLHKLYYVLRTPTGDNGASLTFLFIHGLGSSSSFYAPVMPALVDAGYQCVAFDMNGSSLTKYSGKDNSIQDHADDAKALLQALDIPPAKVVAVGHSMGGLVAGTLAVELSLAGAVLIGVVTPSAAISTAFSQRIGVVDQDGMEPMADTVPTGATGSASTPTHHAFIRALLLSQSPQGYVGLCRAIADAKPPDYSRAQCAALVIAGADDKVVPIDGLQTITSSWGAGASLKVLDGVGHWHCIEAGDRVGPLLVDFARTLA</sequence>
<dbReference type="eggNOG" id="ENOG502S2YE">
    <property type="taxonomic scope" value="Eukaryota"/>
</dbReference>
<accession>S3BN37</accession>
<dbReference type="InterPro" id="IPR000073">
    <property type="entry name" value="AB_hydrolase_1"/>
</dbReference>
<keyword evidence="2" id="KW-0378">Hydrolase</keyword>
<reference evidence="2 3" key="1">
    <citation type="journal article" date="2013" name="BMC Genomics">
        <title>The genome and transcriptome of the pine saprophyte Ophiostoma piceae, and a comparison with the bark beetle-associated pine pathogen Grosmannia clavigera.</title>
        <authorList>
            <person name="Haridas S."/>
            <person name="Wang Y."/>
            <person name="Lim L."/>
            <person name="Massoumi Alamouti S."/>
            <person name="Jackman S."/>
            <person name="Docking R."/>
            <person name="Robertson G."/>
            <person name="Birol I."/>
            <person name="Bohlmann J."/>
            <person name="Breuil C."/>
        </authorList>
    </citation>
    <scope>NUCLEOTIDE SEQUENCE [LARGE SCALE GENOMIC DNA]</scope>
    <source>
        <strain evidence="2 3">UAMH 11346</strain>
    </source>
</reference>
<dbReference type="HOGENOM" id="CLU_020336_50_3_1"/>
<feature type="domain" description="AB hydrolase-1" evidence="1">
    <location>
        <begin position="29"/>
        <end position="254"/>
    </location>
</feature>
<dbReference type="SUPFAM" id="SSF53474">
    <property type="entry name" value="alpha/beta-Hydrolases"/>
    <property type="match status" value="1"/>
</dbReference>
<dbReference type="InterPro" id="IPR050266">
    <property type="entry name" value="AB_hydrolase_sf"/>
</dbReference>
<proteinExistence type="predicted"/>
<dbReference type="OMA" id="KGVGHWH"/>
<dbReference type="VEuPathDB" id="FungiDB:F503_06600"/>
<keyword evidence="3" id="KW-1185">Reference proteome</keyword>
<evidence type="ECO:0000313" key="3">
    <source>
        <dbReference type="Proteomes" id="UP000016923"/>
    </source>
</evidence>
<dbReference type="AlphaFoldDB" id="S3BN37"/>